<evidence type="ECO:0000313" key="4">
    <source>
        <dbReference type="Proteomes" id="UP000318080"/>
    </source>
</evidence>
<evidence type="ECO:0000313" key="3">
    <source>
        <dbReference type="EMBL" id="TQE44003.1"/>
    </source>
</evidence>
<keyword evidence="1" id="KW-0472">Membrane</keyword>
<keyword evidence="3" id="KW-0012">Acyltransferase</keyword>
<dbReference type="GO" id="GO:0016020">
    <property type="term" value="C:membrane"/>
    <property type="evidence" value="ECO:0007669"/>
    <property type="project" value="TreeGrafter"/>
</dbReference>
<feature type="domain" description="Acyltransferase 3" evidence="2">
    <location>
        <begin position="10"/>
        <end position="320"/>
    </location>
</feature>
<dbReference type="Proteomes" id="UP000318080">
    <property type="component" value="Unassembled WGS sequence"/>
</dbReference>
<keyword evidence="4" id="KW-1185">Reference proteome</keyword>
<feature type="transmembrane region" description="Helical" evidence="1">
    <location>
        <begin position="280"/>
        <end position="299"/>
    </location>
</feature>
<keyword evidence="1" id="KW-1133">Transmembrane helix</keyword>
<dbReference type="GO" id="GO:0009103">
    <property type="term" value="P:lipopolysaccharide biosynthetic process"/>
    <property type="evidence" value="ECO:0007669"/>
    <property type="project" value="TreeGrafter"/>
</dbReference>
<feature type="transmembrane region" description="Helical" evidence="1">
    <location>
        <begin position="124"/>
        <end position="143"/>
    </location>
</feature>
<name>A0A540R8C8_9CORY</name>
<dbReference type="GO" id="GO:0016747">
    <property type="term" value="F:acyltransferase activity, transferring groups other than amino-acyl groups"/>
    <property type="evidence" value="ECO:0007669"/>
    <property type="project" value="InterPro"/>
</dbReference>
<dbReference type="Pfam" id="PF01757">
    <property type="entry name" value="Acyl_transf_3"/>
    <property type="match status" value="1"/>
</dbReference>
<sequence>MANTLPQHVPALDGLRAVAALGVLVTHVSFQTATGWAWAERLDYFVAVFFALSAFVLWRRRDAHSPAGYYLARFRRVMPAYWACVAVVFLALPGASFSVVQVLSTLTATQIYVPDGLASGVTQLWSLCVEFAFYLVLPWLPSFRSLRARLIALGSVAALSLGWAWVAAPIEDFTGVNAQIWPPAYAAWFAVGMTAAELEGRVRAPRRAWPFWVLAAGCVWLGSREWFGPQGLTHPTPGEFARRVAVGAVFAAAIVVPYALGTRSPVLESPLMRRLGLWSYAIFLWHVAVLWVVFPLTGLPLFSGYFFLVLIATAALTIPIAAASYYWVEVPASAWLAASAPRLAPAKAASSQKSPA</sequence>
<dbReference type="AlphaFoldDB" id="A0A540R8C8"/>
<protein>
    <submittedName>
        <fullName evidence="3">Acyltransferase</fullName>
    </submittedName>
</protein>
<feature type="transmembrane region" description="Helical" evidence="1">
    <location>
        <begin position="80"/>
        <end position="104"/>
    </location>
</feature>
<dbReference type="PANTHER" id="PTHR23028:SF53">
    <property type="entry name" value="ACYL_TRANSF_3 DOMAIN-CONTAINING PROTEIN"/>
    <property type="match status" value="1"/>
</dbReference>
<proteinExistence type="predicted"/>
<gene>
    <name evidence="3" type="ORF">EJK80_04090</name>
</gene>
<feature type="transmembrane region" description="Helical" evidence="1">
    <location>
        <begin position="240"/>
        <end position="260"/>
    </location>
</feature>
<dbReference type="PANTHER" id="PTHR23028">
    <property type="entry name" value="ACETYLTRANSFERASE"/>
    <property type="match status" value="1"/>
</dbReference>
<comment type="caution">
    <text evidence="3">The sequence shown here is derived from an EMBL/GenBank/DDBJ whole genome shotgun (WGS) entry which is preliminary data.</text>
</comment>
<feature type="transmembrane region" description="Helical" evidence="1">
    <location>
        <begin position="42"/>
        <end position="59"/>
    </location>
</feature>
<dbReference type="InterPro" id="IPR002656">
    <property type="entry name" value="Acyl_transf_3_dom"/>
</dbReference>
<feature type="transmembrane region" description="Helical" evidence="1">
    <location>
        <begin position="150"/>
        <end position="168"/>
    </location>
</feature>
<dbReference type="EMBL" id="VHIR01000004">
    <property type="protein sequence ID" value="TQE44003.1"/>
    <property type="molecule type" value="Genomic_DNA"/>
</dbReference>
<dbReference type="RefSeq" id="WP_066488679.1">
    <property type="nucleotide sequence ID" value="NZ_JADPQA010000001.1"/>
</dbReference>
<accession>A0A540R8C8</accession>
<evidence type="ECO:0000259" key="2">
    <source>
        <dbReference type="Pfam" id="PF01757"/>
    </source>
</evidence>
<feature type="transmembrane region" description="Helical" evidence="1">
    <location>
        <begin position="208"/>
        <end position="228"/>
    </location>
</feature>
<feature type="transmembrane region" description="Helical" evidence="1">
    <location>
        <begin position="305"/>
        <end position="328"/>
    </location>
</feature>
<reference evidence="3 4" key="1">
    <citation type="submission" date="2019-06" db="EMBL/GenBank/DDBJ databases">
        <title>Draft genome of C. phoceense Strain 272.</title>
        <authorList>
            <person name="Pacheco L.G.C."/>
            <person name="Barberis C.M."/>
            <person name="Almuzara M.N."/>
            <person name="Traglia G.M."/>
            <person name="Santos C.S."/>
            <person name="Rocha D.J.P.G."/>
            <person name="Aguiar E.R.G.R."/>
            <person name="Vay C.A."/>
        </authorList>
    </citation>
    <scope>NUCLEOTIDE SEQUENCE [LARGE SCALE GENOMIC DNA]</scope>
    <source>
        <strain evidence="3 4">272</strain>
    </source>
</reference>
<dbReference type="InterPro" id="IPR050879">
    <property type="entry name" value="Acyltransferase_3"/>
</dbReference>
<evidence type="ECO:0000256" key="1">
    <source>
        <dbReference type="SAM" id="Phobius"/>
    </source>
</evidence>
<organism evidence="3 4">
    <name type="scientific">Corynebacterium phoceense</name>
    <dbReference type="NCBI Taxonomy" id="1686286"/>
    <lineage>
        <taxon>Bacteria</taxon>
        <taxon>Bacillati</taxon>
        <taxon>Actinomycetota</taxon>
        <taxon>Actinomycetes</taxon>
        <taxon>Mycobacteriales</taxon>
        <taxon>Corynebacteriaceae</taxon>
        <taxon>Corynebacterium</taxon>
    </lineage>
</organism>
<keyword evidence="1" id="KW-0812">Transmembrane</keyword>
<keyword evidence="3" id="KW-0808">Transferase</keyword>